<feature type="domain" description="Biotin carboxylation" evidence="11">
    <location>
        <begin position="35"/>
        <end position="485"/>
    </location>
</feature>
<evidence type="ECO:0000259" key="10">
    <source>
        <dbReference type="PROSITE" id="PS50975"/>
    </source>
</evidence>
<dbReference type="InterPro" id="IPR013785">
    <property type="entry name" value="Aldolase_TIM"/>
</dbReference>
<keyword evidence="7" id="KW-0092">Biotin</keyword>
<dbReference type="PANTHER" id="PTHR43778:SF2">
    <property type="entry name" value="PYRUVATE CARBOXYLASE, MITOCHONDRIAL"/>
    <property type="match status" value="1"/>
</dbReference>
<evidence type="ECO:0000313" key="13">
    <source>
        <dbReference type="EMBL" id="KAF7393135.1"/>
    </source>
</evidence>
<dbReference type="GO" id="GO:0046872">
    <property type="term" value="F:metal ion binding"/>
    <property type="evidence" value="ECO:0007669"/>
    <property type="project" value="UniProtKB-KW"/>
</dbReference>
<protein>
    <recommendedName>
        <fullName evidence="2">pyruvate carboxylase</fullName>
        <ecNumber evidence="2">6.4.1.1</ecNumber>
    </recommendedName>
</protein>
<dbReference type="SUPFAM" id="SSF51230">
    <property type="entry name" value="Single hybrid motif"/>
    <property type="match status" value="1"/>
</dbReference>
<reference evidence="13" key="1">
    <citation type="journal article" date="2020" name="G3 (Bethesda)">
        <title>High-Quality Assemblies for Three Invasive Social Wasps from the &lt;i&gt;Vespula&lt;/i&gt; Genus.</title>
        <authorList>
            <person name="Harrop T.W.R."/>
            <person name="Guhlin J."/>
            <person name="McLaughlin G.M."/>
            <person name="Permina E."/>
            <person name="Stockwell P."/>
            <person name="Gilligan J."/>
            <person name="Le Lec M.F."/>
            <person name="Gruber M.A.M."/>
            <person name="Quinn O."/>
            <person name="Lovegrove M."/>
            <person name="Duncan E.J."/>
            <person name="Remnant E.J."/>
            <person name="Van Eeckhoven J."/>
            <person name="Graham B."/>
            <person name="Knapp R.A."/>
            <person name="Langford K.W."/>
            <person name="Kronenberg Z."/>
            <person name="Press M.O."/>
            <person name="Eacker S.M."/>
            <person name="Wilson-Rankin E.E."/>
            <person name="Purcell J."/>
            <person name="Lester P.J."/>
            <person name="Dearden P.K."/>
        </authorList>
    </citation>
    <scope>NUCLEOTIDE SEQUENCE</scope>
    <source>
        <strain evidence="13">Marl-1</strain>
    </source>
</reference>
<evidence type="ECO:0000259" key="9">
    <source>
        <dbReference type="PROSITE" id="PS50968"/>
    </source>
</evidence>
<evidence type="ECO:0000256" key="6">
    <source>
        <dbReference type="ARBA" id="ARBA00022840"/>
    </source>
</evidence>
<dbReference type="InterPro" id="IPR016185">
    <property type="entry name" value="PreATP-grasp_dom_sf"/>
</dbReference>
<dbReference type="PROSITE" id="PS50975">
    <property type="entry name" value="ATP_GRASP"/>
    <property type="match status" value="1"/>
</dbReference>
<dbReference type="PROSITE" id="PS50968">
    <property type="entry name" value="BIOTINYL_LIPOYL"/>
    <property type="match status" value="1"/>
</dbReference>
<accession>A0A834N1F7</accession>
<dbReference type="CDD" id="cd07937">
    <property type="entry name" value="DRE_TIM_PC_TC_5S"/>
    <property type="match status" value="1"/>
</dbReference>
<dbReference type="InterPro" id="IPR005479">
    <property type="entry name" value="CPAse_ATP-bd"/>
</dbReference>
<evidence type="ECO:0000256" key="7">
    <source>
        <dbReference type="ARBA" id="ARBA00023267"/>
    </source>
</evidence>
<keyword evidence="3" id="KW-0436">Ligase</keyword>
<dbReference type="SUPFAM" id="SSF56059">
    <property type="entry name" value="Glutathione synthetase ATP-binding domain-like"/>
    <property type="match status" value="1"/>
</dbReference>
<dbReference type="InterPro" id="IPR055268">
    <property type="entry name" value="PCB-like"/>
</dbReference>
<dbReference type="Pfam" id="PF00364">
    <property type="entry name" value="Biotin_lipoyl"/>
    <property type="match status" value="1"/>
</dbReference>
<dbReference type="NCBIfam" id="TIGR01235">
    <property type="entry name" value="pyruv_carbox"/>
    <property type="match status" value="1"/>
</dbReference>
<dbReference type="NCBIfam" id="NF006761">
    <property type="entry name" value="PRK09282.1"/>
    <property type="match status" value="1"/>
</dbReference>
<dbReference type="InterPro" id="IPR005930">
    <property type="entry name" value="Pyruv_COase"/>
</dbReference>
<keyword evidence="6 8" id="KW-0067">ATP-binding</keyword>
<evidence type="ECO:0000256" key="5">
    <source>
        <dbReference type="ARBA" id="ARBA00022741"/>
    </source>
</evidence>
<dbReference type="SUPFAM" id="SSF51246">
    <property type="entry name" value="Rudiment single hybrid motif"/>
    <property type="match status" value="1"/>
</dbReference>
<dbReference type="FunFam" id="3.40.50.20:FF:000010">
    <property type="entry name" value="Propionyl-CoA carboxylase subunit alpha"/>
    <property type="match status" value="1"/>
</dbReference>
<proteinExistence type="predicted"/>
<comment type="cofactor">
    <cofactor evidence="1">
        <name>biotin</name>
        <dbReference type="ChEBI" id="CHEBI:57586"/>
    </cofactor>
</comment>
<dbReference type="FunFam" id="2.40.50.100:FF:000003">
    <property type="entry name" value="Acetyl-CoA carboxylase biotin carboxyl carrier protein"/>
    <property type="match status" value="1"/>
</dbReference>
<evidence type="ECO:0000259" key="11">
    <source>
        <dbReference type="PROSITE" id="PS50979"/>
    </source>
</evidence>
<dbReference type="SUPFAM" id="SSF89000">
    <property type="entry name" value="post-HMGL domain-like"/>
    <property type="match status" value="1"/>
</dbReference>
<dbReference type="Gene3D" id="2.40.50.100">
    <property type="match status" value="1"/>
</dbReference>
<dbReference type="InterPro" id="IPR011054">
    <property type="entry name" value="Rudment_hybrid_motif"/>
</dbReference>
<dbReference type="FunFam" id="3.30.470.20:FF:000012">
    <property type="entry name" value="Pyruvate carboxylase"/>
    <property type="match status" value="1"/>
</dbReference>
<keyword evidence="5 8" id="KW-0547">Nucleotide-binding</keyword>
<dbReference type="GO" id="GO:0005737">
    <property type="term" value="C:cytoplasm"/>
    <property type="evidence" value="ECO:0007669"/>
    <property type="project" value="TreeGrafter"/>
</dbReference>
<dbReference type="Pfam" id="PF00682">
    <property type="entry name" value="HMGL-like"/>
    <property type="match status" value="1"/>
</dbReference>
<dbReference type="Gene3D" id="3.10.600.10">
    <property type="entry name" value="pyruvate carboxylase f1077a mutant domain"/>
    <property type="match status" value="1"/>
</dbReference>
<dbReference type="Pfam" id="PF02436">
    <property type="entry name" value="PYC_OADA"/>
    <property type="match status" value="1"/>
</dbReference>
<evidence type="ECO:0000256" key="1">
    <source>
        <dbReference type="ARBA" id="ARBA00001953"/>
    </source>
</evidence>
<dbReference type="Pfam" id="PF02785">
    <property type="entry name" value="Biotin_carb_C"/>
    <property type="match status" value="1"/>
</dbReference>
<dbReference type="Gene3D" id="3.20.20.70">
    <property type="entry name" value="Aldolase class I"/>
    <property type="match status" value="1"/>
</dbReference>
<dbReference type="PANTHER" id="PTHR43778">
    <property type="entry name" value="PYRUVATE CARBOXYLASE"/>
    <property type="match status" value="1"/>
</dbReference>
<dbReference type="GO" id="GO:0005524">
    <property type="term" value="F:ATP binding"/>
    <property type="evidence" value="ECO:0007669"/>
    <property type="project" value="UniProtKB-UniRule"/>
</dbReference>
<dbReference type="InterPro" id="IPR005482">
    <property type="entry name" value="Biotin_COase_C"/>
</dbReference>
<dbReference type="SUPFAM" id="SSF52440">
    <property type="entry name" value="PreATP-grasp domain"/>
    <property type="match status" value="1"/>
</dbReference>
<dbReference type="GO" id="GO:0004736">
    <property type="term" value="F:pyruvate carboxylase activity"/>
    <property type="evidence" value="ECO:0007669"/>
    <property type="project" value="UniProtKB-EC"/>
</dbReference>
<dbReference type="SUPFAM" id="SSF51569">
    <property type="entry name" value="Aldolase"/>
    <property type="match status" value="1"/>
</dbReference>
<organism evidence="13 14">
    <name type="scientific">Vespula vulgaris</name>
    <name type="common">Yellow jacket</name>
    <name type="synonym">Wasp</name>
    <dbReference type="NCBI Taxonomy" id="7454"/>
    <lineage>
        <taxon>Eukaryota</taxon>
        <taxon>Metazoa</taxon>
        <taxon>Ecdysozoa</taxon>
        <taxon>Arthropoda</taxon>
        <taxon>Hexapoda</taxon>
        <taxon>Insecta</taxon>
        <taxon>Pterygota</taxon>
        <taxon>Neoptera</taxon>
        <taxon>Endopterygota</taxon>
        <taxon>Hymenoptera</taxon>
        <taxon>Apocrita</taxon>
        <taxon>Aculeata</taxon>
        <taxon>Vespoidea</taxon>
        <taxon>Vespidae</taxon>
        <taxon>Vespinae</taxon>
        <taxon>Vespula</taxon>
    </lineage>
</organism>
<dbReference type="InterPro" id="IPR000891">
    <property type="entry name" value="PYR_CT"/>
</dbReference>
<keyword evidence="14" id="KW-1185">Reference proteome</keyword>
<dbReference type="Gene3D" id="3.30.470.20">
    <property type="entry name" value="ATP-grasp fold, B domain"/>
    <property type="match status" value="1"/>
</dbReference>
<dbReference type="CDD" id="cd06850">
    <property type="entry name" value="biotinyl_domain"/>
    <property type="match status" value="1"/>
</dbReference>
<dbReference type="Pfam" id="PF02786">
    <property type="entry name" value="CPSase_L_D2"/>
    <property type="match status" value="1"/>
</dbReference>
<dbReference type="GO" id="GO:0006094">
    <property type="term" value="P:gluconeogenesis"/>
    <property type="evidence" value="ECO:0007669"/>
    <property type="project" value="InterPro"/>
</dbReference>
<evidence type="ECO:0000313" key="14">
    <source>
        <dbReference type="Proteomes" id="UP000614350"/>
    </source>
</evidence>
<dbReference type="PROSITE" id="PS00867">
    <property type="entry name" value="CPSASE_2"/>
    <property type="match status" value="1"/>
</dbReference>
<dbReference type="InterPro" id="IPR000089">
    <property type="entry name" value="Biotin_lipoyl"/>
</dbReference>
<evidence type="ECO:0000256" key="3">
    <source>
        <dbReference type="ARBA" id="ARBA00022598"/>
    </source>
</evidence>
<sequence>MQSIRAQQALLRHKTILQTWRVSKNLFASDVQYKPIRSVLVANRGEIAIRVFRACTELGIRSVAIYSEQDKMQMHRQKADEGYLVGRGLPPVQAYLNIPEIIKVAKENDVDAIHPGYGFLSERSDFAQAVIDAGLRFIGPSPKVVQQMGDKVAARQAAIAAGVPIVPGTDGPVRTTDEAMEFCMKHGLPVIFKAAYGGGGRGMRVVKQMEEVREMFERASSEAKAAFGDGAMFIEKFIERPRHIEVQLLGDQAGNVVHLYERDCSVQRRHQKVVEIAPAPRLDVKVRNKMTEYAVKLAKHVGYSNAGTVEFLADESGNFYFIEVNARLQVEHTVTEEITGIDLVQSQVRIAEGITLPELGMTQDKIVPQGFAIQCRVTTEDPAKNFQPDTGRIEVFRSGEGMGIRLDGASAFAGAIISPYYDSLLVKVISHSADLQSSCAKMNRALREFRVRGVKTNIPFLLNVLENQKFLNGNVDTYFIDENPQLFQFQQSQNRAQKLLNYLGTVLVNGPSTPLATTLKPAEIKPHVPQIALGVMDPPKGFRHIYKEQGPEAFAKAVRQHKATRVRSHDLLTISPFVAHKFNKLYSLENWGGATFDVALRFLHECPWERLEDMRKAIPNIPFQMLLRGANAVGYTNYPDNVVFKFCELAVQMGIDVFRVFDSLNYMPNLIIGMEAAGKAGGIVEAAISYTGDVSNPERKKYDLKYYTDLASELVKAGTHVLAIKDMAGLLKPKAATMLIDAIRQKNPDVPIHIHTHDTAGVGVASMLACVESGADVVDVAVDSMSGMTSQPSMGAVVASLQGTPNDTNLDLSDVSEYSAYWEQTRTLYAPFECTTTMKSGNADVYLNEIPGGQYTNLQFQTYSLGLGQFFEDVKKAYREANLLLGDIIKVTPSSKVVGDLAQFMVQNKLSSEDVLNKAEELSFPKSVVEFLQGAIGEPHGGFPEPLRSKVLKDMPRVKGRPGANLAPLDFANLKKELQESHPHVTEKDVMSAALYPSVTNDYLNFKEQFGPVDKLETRIFLTGPKVGEEFDVTIERGKTLAIKTLAVAEDLTKNGEREVFFEMNGQLRSVFIKDKEAVKELHVHPKADKSNKNQIGAPMPGTVIDIRAKVGDTVDKGAPLIVLSAMKMEMVVQAPKAGKVKTIDVSQGIRVEGDDLLITFIQTEMSINPMKWKTKNIIVGIVNNTHPIYVWDFVADFSNMKLLNPLIDDFNITAESGNYDHWQYSVEYSEHLRYLPFVQNFAIGHYSIRKENLDYLISSNHNTCFFGFICLRTTSEFKFEIYEEKNTKCTESVEYHCPITIMRLCDEEVKAQRKDIMNRLKAAFSST</sequence>
<dbReference type="EMBL" id="JACSEA010000009">
    <property type="protein sequence ID" value="KAF7393135.1"/>
    <property type="molecule type" value="Genomic_DNA"/>
</dbReference>
<dbReference type="InterPro" id="IPR011764">
    <property type="entry name" value="Biotin_carboxylation_dom"/>
</dbReference>
<dbReference type="InterPro" id="IPR011761">
    <property type="entry name" value="ATP-grasp"/>
</dbReference>
<dbReference type="Proteomes" id="UP000614350">
    <property type="component" value="Unassembled WGS sequence"/>
</dbReference>
<feature type="domain" description="ATP-grasp" evidence="10">
    <location>
        <begin position="155"/>
        <end position="352"/>
    </location>
</feature>
<dbReference type="GO" id="GO:0009374">
    <property type="term" value="F:biotin binding"/>
    <property type="evidence" value="ECO:0007669"/>
    <property type="project" value="UniProtKB-ARBA"/>
</dbReference>
<dbReference type="Pfam" id="PF00289">
    <property type="entry name" value="Biotin_carb_N"/>
    <property type="match status" value="1"/>
</dbReference>
<feature type="domain" description="Pyruvate carboxyltransferase" evidence="12">
    <location>
        <begin position="558"/>
        <end position="816"/>
    </location>
</feature>
<comment type="caution">
    <text evidence="13">The sequence shown here is derived from an EMBL/GenBank/DDBJ whole genome shotgun (WGS) entry which is preliminary data.</text>
</comment>
<dbReference type="FunFam" id="3.30.1490.20:FF:000018">
    <property type="entry name" value="Biotin carboxylase"/>
    <property type="match status" value="1"/>
</dbReference>
<dbReference type="InterPro" id="IPR005481">
    <property type="entry name" value="BC-like_N"/>
</dbReference>
<dbReference type="InterPro" id="IPR003379">
    <property type="entry name" value="Carboxylase_cons_dom"/>
</dbReference>
<keyword evidence="4" id="KW-0479">Metal-binding</keyword>
<dbReference type="PROSITE" id="PS50991">
    <property type="entry name" value="PYR_CT"/>
    <property type="match status" value="1"/>
</dbReference>
<feature type="domain" description="Lipoyl-binding" evidence="9">
    <location>
        <begin position="1093"/>
        <end position="1162"/>
    </location>
</feature>
<dbReference type="PROSITE" id="PS50979">
    <property type="entry name" value="BC"/>
    <property type="match status" value="1"/>
</dbReference>
<evidence type="ECO:0000259" key="12">
    <source>
        <dbReference type="PROSITE" id="PS50991"/>
    </source>
</evidence>
<evidence type="ECO:0000256" key="4">
    <source>
        <dbReference type="ARBA" id="ARBA00022723"/>
    </source>
</evidence>
<dbReference type="NCBIfam" id="NF009554">
    <property type="entry name" value="PRK12999.1"/>
    <property type="match status" value="1"/>
</dbReference>
<dbReference type="SMART" id="SM00878">
    <property type="entry name" value="Biotin_carb_C"/>
    <property type="match status" value="1"/>
</dbReference>
<dbReference type="EC" id="6.4.1.1" evidence="2"/>
<gene>
    <name evidence="13" type="ORF">HZH66_008968</name>
</gene>
<evidence type="ECO:0000256" key="8">
    <source>
        <dbReference type="PROSITE-ProRule" id="PRU00409"/>
    </source>
</evidence>
<name>A0A834N1F7_VESVU</name>
<dbReference type="FunFam" id="3.20.20.70:FF:000033">
    <property type="entry name" value="Pyruvate carboxylase"/>
    <property type="match status" value="1"/>
</dbReference>
<dbReference type="InterPro" id="IPR011053">
    <property type="entry name" value="Single_hybrid_motif"/>
</dbReference>
<evidence type="ECO:0000256" key="2">
    <source>
        <dbReference type="ARBA" id="ARBA00013057"/>
    </source>
</evidence>
<dbReference type="FunFam" id="3.10.600.10:FF:000001">
    <property type="entry name" value="Pyruvate carboxylase"/>
    <property type="match status" value="1"/>
</dbReference>